<evidence type="ECO:0000313" key="4">
    <source>
        <dbReference type="Proteomes" id="UP000325902"/>
    </source>
</evidence>
<feature type="region of interest" description="Disordered" evidence="1">
    <location>
        <begin position="326"/>
        <end position="350"/>
    </location>
</feature>
<dbReference type="PANTHER" id="PTHR36489">
    <property type="entry name" value="PROTEIN-COUPLED RECEPTOR GPR1, PUTATIVE-RELATED"/>
    <property type="match status" value="1"/>
</dbReference>
<comment type="caution">
    <text evidence="3">The sequence shown here is derived from an EMBL/GenBank/DDBJ whole genome shotgun (WGS) entry which is preliminary data.</text>
</comment>
<accession>A0A5N5DEE3</accession>
<feature type="region of interest" description="Disordered" evidence="1">
    <location>
        <begin position="212"/>
        <end position="309"/>
    </location>
</feature>
<evidence type="ECO:0000313" key="3">
    <source>
        <dbReference type="EMBL" id="KAB2576061.1"/>
    </source>
</evidence>
<keyword evidence="4" id="KW-1185">Reference proteome</keyword>
<gene>
    <name evidence="3" type="ORF">DBV05_g5259</name>
</gene>
<feature type="region of interest" description="Disordered" evidence="1">
    <location>
        <begin position="362"/>
        <end position="390"/>
    </location>
</feature>
<sequence>MDARVIFYLAAFNAVAPGANAAPAPQGALQLNQPERREPQILGPPAPIIPGLGPLLQSPSVAVPALTPTQVNVNNPLGALASKDNGPAATAVTLPKELVQPVTNSLLQNPVQALQLAYTALLNALLGGRTSLLPGSQITPMSGVSNSLTSSLSNIMGPILTGTLGKMKKRQEAPLSDFFQMPEQVQPVDQPVDLFADQPVTQQVDQPAIQPVDQPVSVPSDQSFAVPSDQPVDQPITVPSDQPVDQPITVPSDQPVDQNVDQPITVPADQPVDLTVSQPGDVPVDQSIQPINIPQDQPVDIPQDQPVNVPTDQPIDLTSVQPVDQPAVQPMDQPAIQPVDQPVDQPSDQVAAPSFDWSAVQPVQSEEPAAQSFDWSAVQPVQSEEPAVPSVDWSAIQPPQSVDESATPSFDWVAVQPTEQSVEQPSIQPIDQPEIQPLDQTTELPIDQSVPEPTDVWVIPSDFPLFTDSLGQPDQQPTDAFVQPTSTDMFGFPGAARAGRRHRKRQVVPTTLITVPTPALVPSGITDEVAAIGSFAPLADATPLAAVPSSLAALAPNGGPASAYVPPVLASALADPDLNSLAAVSSIDPLAPLPSELVPPSAAAAASTLPEPANVQKRTVAEIAKSNGLKVRDVEELKAGLDDAVDPAAFVAQWIAAQAKPILNEIGNQMQAAPSILANIAEAQVSMAAAPGQIVAAQVSAVQPIIDAIPSIVESQLAAVPTAALPIFSAASSLLDEMGNATAATGNPLAALIPNPTAIASIIAEALPEVTATFDASYYQVSSTESDVISAETAGALVTGALTVGQETITAAAVQPVVASVTPLPTVYPTVGSSINLQSSVLQLPSPLFQLPSTLIPQPSSLVPPVQQNTPSIQQYPSVSSQDTNSAIGLVNVEKIAMAMAVPTSSTLPEVPEILAREDEPVDSGASNNNILDLLTQRLSSDGFTRLLENQIYLQLAPLFLMLQSLAAISNPTFTLSSLMQDLLGSSSSSSSSSHSNRILDLLFPGSFPAPSSPTATPSTAPSPANVVDDPIASAWLAGAKLLQSNSLVNTRLLSPNADGNNNNQLAGGVGGATAIISNLLNGMLSSSASASSELTRNMVQKLSALAKWSVDTQVAATRVGMEAWEELIKVLVS</sequence>
<evidence type="ECO:0000256" key="2">
    <source>
        <dbReference type="SAM" id="SignalP"/>
    </source>
</evidence>
<dbReference type="PANTHER" id="PTHR36489:SF1">
    <property type="entry name" value="G-PROTEIN COUPLED RECEPTORS FAMILY 1 PROFILE DOMAIN-CONTAINING PROTEIN"/>
    <property type="match status" value="1"/>
</dbReference>
<reference evidence="3 4" key="1">
    <citation type="journal article" date="2019" name="Sci. Rep.">
        <title>A multi-omics analysis of the grapevine pathogen Lasiodiplodia theobromae reveals that temperature affects the expression of virulence- and pathogenicity-related genes.</title>
        <authorList>
            <person name="Felix C."/>
            <person name="Meneses R."/>
            <person name="Goncalves M.F.M."/>
            <person name="Tilleman L."/>
            <person name="Duarte A.S."/>
            <person name="Jorrin-Novo J.V."/>
            <person name="Van de Peer Y."/>
            <person name="Deforce D."/>
            <person name="Van Nieuwerburgh F."/>
            <person name="Esteves A.C."/>
            <person name="Alves A."/>
        </authorList>
    </citation>
    <scope>NUCLEOTIDE SEQUENCE [LARGE SCALE GENOMIC DNA]</scope>
    <source>
        <strain evidence="3 4">LA-SOL3</strain>
    </source>
</reference>
<protein>
    <submittedName>
        <fullName evidence="3">Uncharacterized protein</fullName>
    </submittedName>
</protein>
<dbReference type="EMBL" id="VCHE01000027">
    <property type="protein sequence ID" value="KAB2576061.1"/>
    <property type="molecule type" value="Genomic_DNA"/>
</dbReference>
<keyword evidence="2" id="KW-0732">Signal</keyword>
<proteinExistence type="predicted"/>
<dbReference type="OrthoDB" id="2507336at2759"/>
<feature type="chain" id="PRO_5024812409" evidence="2">
    <location>
        <begin position="22"/>
        <end position="1134"/>
    </location>
</feature>
<dbReference type="AlphaFoldDB" id="A0A5N5DEE3"/>
<feature type="compositionally biased region" description="Polar residues" evidence="1">
    <location>
        <begin position="249"/>
        <end position="262"/>
    </location>
</feature>
<name>A0A5N5DEE3_9PEZI</name>
<feature type="compositionally biased region" description="Low complexity" evidence="1">
    <location>
        <begin position="285"/>
        <end position="309"/>
    </location>
</feature>
<feature type="signal peptide" evidence="2">
    <location>
        <begin position="1"/>
        <end position="21"/>
    </location>
</feature>
<organism evidence="3 4">
    <name type="scientific">Lasiodiplodia theobromae</name>
    <dbReference type="NCBI Taxonomy" id="45133"/>
    <lineage>
        <taxon>Eukaryota</taxon>
        <taxon>Fungi</taxon>
        <taxon>Dikarya</taxon>
        <taxon>Ascomycota</taxon>
        <taxon>Pezizomycotina</taxon>
        <taxon>Dothideomycetes</taxon>
        <taxon>Dothideomycetes incertae sedis</taxon>
        <taxon>Botryosphaeriales</taxon>
        <taxon>Botryosphaeriaceae</taxon>
        <taxon>Lasiodiplodia</taxon>
    </lineage>
</organism>
<evidence type="ECO:0000256" key="1">
    <source>
        <dbReference type="SAM" id="MobiDB-lite"/>
    </source>
</evidence>
<dbReference type="Proteomes" id="UP000325902">
    <property type="component" value="Unassembled WGS sequence"/>
</dbReference>